<reference evidence="2 3" key="1">
    <citation type="journal article" date="2009" name="Appl. Environ. Microbiol.">
        <title>Novel features of the polysaccharide-digesting gliding bacterium Flavobacterium johnsoniae as revealed by genome sequence analysis.</title>
        <authorList>
            <person name="McBride M.J."/>
            <person name="Xie G."/>
            <person name="Martens E.C."/>
            <person name="Lapidus A."/>
            <person name="Henrissat B."/>
            <person name="Rhodes R.G."/>
            <person name="Goltsman E."/>
            <person name="Wang W."/>
            <person name="Xu J."/>
            <person name="Hunnicutt D.W."/>
            <person name="Staroscik A.M."/>
            <person name="Hoover T.R."/>
            <person name="Cheng Y.Q."/>
            <person name="Stein J.L."/>
        </authorList>
    </citation>
    <scope>NUCLEOTIDE SEQUENCE [LARGE SCALE GENOMIC DNA]</scope>
    <source>
        <strain evidence="3">ATCC 17061 / DSM 2064 / JCM 8514 / BCRC 14874 / CCUG 350202 / NBRC 14942 / NCIMB 11054 / UW101</strain>
    </source>
</reference>
<keyword evidence="1" id="KW-0472">Membrane</keyword>
<keyword evidence="3" id="KW-1185">Reference proteome</keyword>
<dbReference type="Proteomes" id="UP000006694">
    <property type="component" value="Chromosome"/>
</dbReference>
<dbReference type="HOGENOM" id="CLU_933015_0_0_10"/>
<dbReference type="AlphaFoldDB" id="A5FIQ5"/>
<gene>
    <name evidence="2" type="ordered locus">Fjoh_1886</name>
</gene>
<feature type="transmembrane region" description="Helical" evidence="1">
    <location>
        <begin position="51"/>
        <end position="71"/>
    </location>
</feature>
<dbReference type="KEGG" id="fjo:Fjoh_1886"/>
<keyword evidence="1" id="KW-0812">Transmembrane</keyword>
<name>A5FIQ5_FLAJ1</name>
<dbReference type="STRING" id="376686.Fjoh_1886"/>
<proteinExistence type="predicted"/>
<protein>
    <submittedName>
        <fullName evidence="2">Uncharacterized protein</fullName>
    </submittedName>
</protein>
<feature type="transmembrane region" description="Helical" evidence="1">
    <location>
        <begin position="87"/>
        <end position="106"/>
    </location>
</feature>
<sequence length="298" mass="34587">MVLHWSYYFYNNHNNSLLEKTLNHFTLLVKLLPQINIMKKTYNSSSLNSNLLMAAAILCLTIGAGCFFILFKYSEQMPELANESKKSLFLFLIGGIFFFVLSRKILPKESFELSETDITVINRKTKERKQILIRDIKNEVSFYSGKMSLLHLGFQKNDDDEWHIIDPQVKNYMELIQNFKNLYQKQRTPILIQQQDNGNDIIFKTSSDNNPTMNQMVHDPLSRLSKYNKNILVSKTKVMINNKDFFFTDMQTASITHDGNIVAFNKSGDEMFVIFYSQITSPDVFLELLKNGLQIPTA</sequence>
<dbReference type="EMBL" id="CP000685">
    <property type="protein sequence ID" value="ABQ04918.1"/>
    <property type="molecule type" value="Genomic_DNA"/>
</dbReference>
<evidence type="ECO:0000256" key="1">
    <source>
        <dbReference type="SAM" id="Phobius"/>
    </source>
</evidence>
<organism evidence="2 3">
    <name type="scientific">Flavobacterium johnsoniae (strain ATCC 17061 / DSM 2064 / JCM 8514 / BCRC 14874 / CCUG 350202 / NBRC 14942 / NCIMB 11054 / UW101)</name>
    <name type="common">Cytophaga johnsonae</name>
    <dbReference type="NCBI Taxonomy" id="376686"/>
    <lineage>
        <taxon>Bacteria</taxon>
        <taxon>Pseudomonadati</taxon>
        <taxon>Bacteroidota</taxon>
        <taxon>Flavobacteriia</taxon>
        <taxon>Flavobacteriales</taxon>
        <taxon>Flavobacteriaceae</taxon>
        <taxon>Flavobacterium</taxon>
    </lineage>
</organism>
<keyword evidence="1" id="KW-1133">Transmembrane helix</keyword>
<evidence type="ECO:0000313" key="2">
    <source>
        <dbReference type="EMBL" id="ABQ04918.1"/>
    </source>
</evidence>
<accession>A5FIQ5</accession>
<evidence type="ECO:0000313" key="3">
    <source>
        <dbReference type="Proteomes" id="UP000006694"/>
    </source>
</evidence>